<accession>A0A6G3T144</accession>
<organism evidence="3">
    <name type="scientific">Streptomyces anulatus</name>
    <name type="common">Streptomyces chrysomallus</name>
    <dbReference type="NCBI Taxonomy" id="1892"/>
    <lineage>
        <taxon>Bacteria</taxon>
        <taxon>Bacillati</taxon>
        <taxon>Actinomycetota</taxon>
        <taxon>Actinomycetes</taxon>
        <taxon>Kitasatosporales</taxon>
        <taxon>Streptomycetaceae</taxon>
        <taxon>Streptomyces</taxon>
    </lineage>
</organism>
<keyword evidence="3" id="KW-0547">Nucleotide-binding</keyword>
<dbReference type="RefSeq" id="WP_164260348.1">
    <property type="nucleotide sequence ID" value="NZ_JAAGMK010000928.1"/>
</dbReference>
<sequence>MTCLHLPPVPASVRAARHWAAPLLPADVRDPVVLVISELVTNAVAVDTAAGTGNDIEVELVVDPAGRHVTLTVTDASDRPLPDAPVTVPADKDGGRGLLLVHALADDHGWIPRPRGGKRVWALFRSLAAPPRRGAPCPERLERADA</sequence>
<dbReference type="AlphaFoldDB" id="A0A6G3T144"/>
<dbReference type="CDD" id="cd16936">
    <property type="entry name" value="HATPase_RsbW-like"/>
    <property type="match status" value="1"/>
</dbReference>
<dbReference type="EMBL" id="JAAGMK010000928">
    <property type="protein sequence ID" value="NEB88843.1"/>
    <property type="molecule type" value="Genomic_DNA"/>
</dbReference>
<keyword evidence="1" id="KW-0418">Kinase</keyword>
<evidence type="ECO:0000313" key="3">
    <source>
        <dbReference type="EMBL" id="NEB88843.1"/>
    </source>
</evidence>
<keyword evidence="1" id="KW-0723">Serine/threonine-protein kinase</keyword>
<comment type="caution">
    <text evidence="3">The sequence shown here is derived from an EMBL/GenBank/DDBJ whole genome shotgun (WGS) entry which is preliminary data.</text>
</comment>
<dbReference type="InterPro" id="IPR036890">
    <property type="entry name" value="HATPase_C_sf"/>
</dbReference>
<name>A0A6G3T144_STRAQ</name>
<dbReference type="Pfam" id="PF13581">
    <property type="entry name" value="HATPase_c_2"/>
    <property type="match status" value="1"/>
</dbReference>
<dbReference type="Gene3D" id="3.30.565.10">
    <property type="entry name" value="Histidine kinase-like ATPase, C-terminal domain"/>
    <property type="match status" value="1"/>
</dbReference>
<dbReference type="InterPro" id="IPR003594">
    <property type="entry name" value="HATPase_dom"/>
</dbReference>
<reference evidence="3" key="1">
    <citation type="submission" date="2020-01" db="EMBL/GenBank/DDBJ databases">
        <title>Insect and environment-associated Actinomycetes.</title>
        <authorList>
            <person name="Currrie C."/>
            <person name="Chevrette M."/>
            <person name="Carlson C."/>
            <person name="Stubbendieck R."/>
            <person name="Wendt-Pienkowski E."/>
        </authorList>
    </citation>
    <scope>NUCLEOTIDE SEQUENCE</scope>
    <source>
        <strain evidence="3">SID505</strain>
    </source>
</reference>
<proteinExistence type="predicted"/>
<keyword evidence="3" id="KW-0067">ATP-binding</keyword>
<gene>
    <name evidence="3" type="ORF">G3I43_32465</name>
</gene>
<dbReference type="SUPFAM" id="SSF55874">
    <property type="entry name" value="ATPase domain of HSP90 chaperone/DNA topoisomerase II/histidine kinase"/>
    <property type="match status" value="1"/>
</dbReference>
<dbReference type="InterPro" id="IPR050267">
    <property type="entry name" value="Anti-sigma-factor_SerPK"/>
</dbReference>
<evidence type="ECO:0000259" key="2">
    <source>
        <dbReference type="Pfam" id="PF13581"/>
    </source>
</evidence>
<dbReference type="GO" id="GO:0004674">
    <property type="term" value="F:protein serine/threonine kinase activity"/>
    <property type="evidence" value="ECO:0007669"/>
    <property type="project" value="UniProtKB-KW"/>
</dbReference>
<evidence type="ECO:0000256" key="1">
    <source>
        <dbReference type="ARBA" id="ARBA00022527"/>
    </source>
</evidence>
<dbReference type="PANTHER" id="PTHR35526:SF3">
    <property type="entry name" value="ANTI-SIGMA-F FACTOR RSBW"/>
    <property type="match status" value="1"/>
</dbReference>
<dbReference type="PANTHER" id="PTHR35526">
    <property type="entry name" value="ANTI-SIGMA-F FACTOR RSBW-RELATED"/>
    <property type="match status" value="1"/>
</dbReference>
<keyword evidence="1" id="KW-0808">Transferase</keyword>
<dbReference type="GO" id="GO:0005524">
    <property type="term" value="F:ATP binding"/>
    <property type="evidence" value="ECO:0007669"/>
    <property type="project" value="UniProtKB-KW"/>
</dbReference>
<feature type="domain" description="Histidine kinase/HSP90-like ATPase" evidence="2">
    <location>
        <begin position="9"/>
        <end position="120"/>
    </location>
</feature>
<protein>
    <submittedName>
        <fullName evidence="3">ATP-binding protein</fullName>
    </submittedName>
</protein>